<keyword evidence="1" id="KW-0804">Transcription</keyword>
<dbReference type="GO" id="GO:0003712">
    <property type="term" value="F:transcription coregulator activity"/>
    <property type="evidence" value="ECO:0007669"/>
    <property type="project" value="InterPro"/>
</dbReference>
<name>A0A9K3KXF5_9STRA</name>
<proteinExistence type="inferred from homology"/>
<dbReference type="EMBL" id="JAGRRH010000018">
    <property type="protein sequence ID" value="KAG7351217.1"/>
    <property type="molecule type" value="Genomic_DNA"/>
</dbReference>
<evidence type="ECO:0000256" key="2">
    <source>
        <dbReference type="SAM" id="MobiDB-lite"/>
    </source>
</evidence>
<dbReference type="PANTHER" id="PTHR13104">
    <property type="entry name" value="MED-6-RELATED"/>
    <property type="match status" value="1"/>
</dbReference>
<feature type="region of interest" description="Disordered" evidence="2">
    <location>
        <begin position="247"/>
        <end position="270"/>
    </location>
</feature>
<comment type="similarity">
    <text evidence="1">Belongs to the Mediator complex subunit 6 family.</text>
</comment>
<dbReference type="InterPro" id="IPR007018">
    <property type="entry name" value="Mediator_Med6"/>
</dbReference>
<comment type="function">
    <text evidence="1">Component of the Mediator complex, a coactivator involved in the regulated transcription of nearly all RNA polymerase II-dependent genes. Mediator functions as a bridge to convey information from gene-specific regulatory proteins to the basal RNA polymerase II transcription machinery. Mediator is recruited to promoters by direct interactions with regulatory proteins and serves as a scaffold for the assembly of a functional preinitiation complex with RNA polymerase II and the general transcription factors.</text>
</comment>
<comment type="caution">
    <text evidence="3">The sequence shown here is derived from an EMBL/GenBank/DDBJ whole genome shotgun (WGS) entry which is preliminary data.</text>
</comment>
<reference evidence="3" key="2">
    <citation type="submission" date="2021-04" db="EMBL/GenBank/DDBJ databases">
        <authorList>
            <person name="Podell S."/>
        </authorList>
    </citation>
    <scope>NUCLEOTIDE SEQUENCE</scope>
    <source>
        <strain evidence="3">Hildebrandi</strain>
    </source>
</reference>
<comment type="subcellular location">
    <subcellularLocation>
        <location evidence="1">Nucleus</location>
    </subcellularLocation>
</comment>
<comment type="subunit">
    <text evidence="1">Component of the Mediator complex.</text>
</comment>
<keyword evidence="1" id="KW-0010">Activator</keyword>
<protein>
    <recommendedName>
        <fullName evidence="1">Mediator of RNA polymerase II transcription subunit 6</fullName>
    </recommendedName>
    <alternativeName>
        <fullName evidence="1">Mediator complex subunit 6</fullName>
    </alternativeName>
</protein>
<dbReference type="Proteomes" id="UP000693970">
    <property type="component" value="Unassembled WGS sequence"/>
</dbReference>
<dbReference type="AlphaFoldDB" id="A0A9K3KXF5"/>
<evidence type="ECO:0000256" key="1">
    <source>
        <dbReference type="RuleBase" id="RU364143"/>
    </source>
</evidence>
<dbReference type="OrthoDB" id="344220at2759"/>
<keyword evidence="1" id="KW-0805">Transcription regulation</keyword>
<sequence>MAETASFVDPVFLARFGLSRVNVIDYFLHPLNPFRTHANTSNEVLAMQGISIGMFIQAGTNGIPLSPQVAEEEYEKALARIPGEQYQLLPPEDPSFYEHPSPLYTIRYINRTNPNSFKILGVYYVVEGVIYKSPAIRSLMKSNVTRTLDGLSGACSALSVCARYLPSTGYTWNFEDIDDDLDPVALMKLNKRMKRRKIMDHRKVGERNEAEEEGLRASAAIDEILVRLSKSHYITTTSPAHRTETIAVAEPPPSANSSTTGILSSPAGRS</sequence>
<reference evidence="3" key="1">
    <citation type="journal article" date="2021" name="Sci. Rep.">
        <title>Diploid genomic architecture of Nitzschia inconspicua, an elite biomass production diatom.</title>
        <authorList>
            <person name="Oliver A."/>
            <person name="Podell S."/>
            <person name="Pinowska A."/>
            <person name="Traller J.C."/>
            <person name="Smith S.R."/>
            <person name="McClure R."/>
            <person name="Beliaev A."/>
            <person name="Bohutskyi P."/>
            <person name="Hill E.A."/>
            <person name="Rabines A."/>
            <person name="Zheng H."/>
            <person name="Allen L.Z."/>
            <person name="Kuo A."/>
            <person name="Grigoriev I.V."/>
            <person name="Allen A.E."/>
            <person name="Hazlebeck D."/>
            <person name="Allen E.E."/>
        </authorList>
    </citation>
    <scope>NUCLEOTIDE SEQUENCE</scope>
    <source>
        <strain evidence="3">Hildebrandi</strain>
    </source>
</reference>
<evidence type="ECO:0000313" key="3">
    <source>
        <dbReference type="EMBL" id="KAG7351217.1"/>
    </source>
</evidence>
<accession>A0A9K3KXF5</accession>
<keyword evidence="1" id="KW-0539">Nucleus</keyword>
<dbReference type="Pfam" id="PF04934">
    <property type="entry name" value="Med6"/>
    <property type="match status" value="1"/>
</dbReference>
<keyword evidence="4" id="KW-1185">Reference proteome</keyword>
<dbReference type="GO" id="GO:0006357">
    <property type="term" value="P:regulation of transcription by RNA polymerase II"/>
    <property type="evidence" value="ECO:0007669"/>
    <property type="project" value="InterPro"/>
</dbReference>
<gene>
    <name evidence="1" type="primary">MED6</name>
    <name evidence="3" type="ORF">IV203_010577</name>
</gene>
<evidence type="ECO:0000313" key="4">
    <source>
        <dbReference type="Proteomes" id="UP000693970"/>
    </source>
</evidence>
<organism evidence="3 4">
    <name type="scientific">Nitzschia inconspicua</name>
    <dbReference type="NCBI Taxonomy" id="303405"/>
    <lineage>
        <taxon>Eukaryota</taxon>
        <taxon>Sar</taxon>
        <taxon>Stramenopiles</taxon>
        <taxon>Ochrophyta</taxon>
        <taxon>Bacillariophyta</taxon>
        <taxon>Bacillariophyceae</taxon>
        <taxon>Bacillariophycidae</taxon>
        <taxon>Bacillariales</taxon>
        <taxon>Bacillariaceae</taxon>
        <taxon>Nitzschia</taxon>
    </lineage>
</organism>
<dbReference type="GO" id="GO:0016592">
    <property type="term" value="C:mediator complex"/>
    <property type="evidence" value="ECO:0007669"/>
    <property type="project" value="InterPro"/>
</dbReference>